<dbReference type="Gene3D" id="1.20.58.70">
    <property type="match status" value="1"/>
</dbReference>
<dbReference type="GO" id="GO:0005886">
    <property type="term" value="C:plasma membrane"/>
    <property type="evidence" value="ECO:0007669"/>
    <property type="project" value="TreeGrafter"/>
</dbReference>
<dbReference type="SUPFAM" id="SSF47661">
    <property type="entry name" value="t-snare proteins"/>
    <property type="match status" value="1"/>
</dbReference>
<dbReference type="GO" id="GO:0012505">
    <property type="term" value="C:endomembrane system"/>
    <property type="evidence" value="ECO:0007669"/>
    <property type="project" value="TreeGrafter"/>
</dbReference>
<gene>
    <name evidence="2" type="ORF">DMC30DRAFT_195259</name>
</gene>
<protein>
    <submittedName>
        <fullName evidence="2">t-SNARE</fullName>
    </submittedName>
</protein>
<feature type="transmembrane region" description="Helical" evidence="1">
    <location>
        <begin position="341"/>
        <end position="359"/>
    </location>
</feature>
<dbReference type="GO" id="GO:0000149">
    <property type="term" value="F:SNARE binding"/>
    <property type="evidence" value="ECO:0007669"/>
    <property type="project" value="TreeGrafter"/>
</dbReference>
<evidence type="ECO:0000313" key="2">
    <source>
        <dbReference type="EMBL" id="TNY21613.1"/>
    </source>
</evidence>
<keyword evidence="1" id="KW-0472">Membrane</keyword>
<dbReference type="PANTHER" id="PTHR19957:SF380">
    <property type="entry name" value="SYNTAXIN FAMILY PROTEIN"/>
    <property type="match status" value="1"/>
</dbReference>
<reference evidence="2 3" key="1">
    <citation type="submission" date="2019-03" db="EMBL/GenBank/DDBJ databases">
        <title>Rhodosporidium diobovatum UCD-FST 08-225 genome sequencing, assembly, and annotation.</title>
        <authorList>
            <person name="Fakankun I.U."/>
            <person name="Fristensky B."/>
            <person name="Levin D.B."/>
        </authorList>
    </citation>
    <scope>NUCLEOTIDE SEQUENCE [LARGE SCALE GENOMIC DNA]</scope>
    <source>
        <strain evidence="2 3">UCD-FST 08-225</strain>
    </source>
</reference>
<dbReference type="Proteomes" id="UP000311382">
    <property type="component" value="Unassembled WGS sequence"/>
</dbReference>
<dbReference type="InterPro" id="IPR010989">
    <property type="entry name" value="SNARE"/>
</dbReference>
<keyword evidence="3" id="KW-1185">Reference proteome</keyword>
<dbReference type="GO" id="GO:0006887">
    <property type="term" value="P:exocytosis"/>
    <property type="evidence" value="ECO:0007669"/>
    <property type="project" value="TreeGrafter"/>
</dbReference>
<proteinExistence type="predicted"/>
<dbReference type="AlphaFoldDB" id="A0A5C5FXL0"/>
<dbReference type="PANTHER" id="PTHR19957">
    <property type="entry name" value="SYNTAXIN"/>
    <property type="match status" value="1"/>
</dbReference>
<evidence type="ECO:0000313" key="3">
    <source>
        <dbReference type="Proteomes" id="UP000311382"/>
    </source>
</evidence>
<dbReference type="GO" id="GO:0006906">
    <property type="term" value="P:vesicle fusion"/>
    <property type="evidence" value="ECO:0007669"/>
    <property type="project" value="TreeGrafter"/>
</dbReference>
<keyword evidence="1" id="KW-1133">Transmembrane helix</keyword>
<organism evidence="2 3">
    <name type="scientific">Rhodotorula diobovata</name>
    <dbReference type="NCBI Taxonomy" id="5288"/>
    <lineage>
        <taxon>Eukaryota</taxon>
        <taxon>Fungi</taxon>
        <taxon>Dikarya</taxon>
        <taxon>Basidiomycota</taxon>
        <taxon>Pucciniomycotina</taxon>
        <taxon>Microbotryomycetes</taxon>
        <taxon>Sporidiobolales</taxon>
        <taxon>Sporidiobolaceae</taxon>
        <taxon>Rhodotorula</taxon>
    </lineage>
</organism>
<name>A0A5C5FXL0_9BASI</name>
<dbReference type="GO" id="GO:0031201">
    <property type="term" value="C:SNARE complex"/>
    <property type="evidence" value="ECO:0007669"/>
    <property type="project" value="TreeGrafter"/>
</dbReference>
<dbReference type="EMBL" id="SOZI01000040">
    <property type="protein sequence ID" value="TNY21613.1"/>
    <property type="molecule type" value="Genomic_DNA"/>
</dbReference>
<comment type="caution">
    <text evidence="2">The sequence shown here is derived from an EMBL/GenBank/DDBJ whole genome shotgun (WGS) entry which is preliminary data.</text>
</comment>
<dbReference type="GO" id="GO:0005484">
    <property type="term" value="F:SNAP receptor activity"/>
    <property type="evidence" value="ECO:0007669"/>
    <property type="project" value="TreeGrafter"/>
</dbReference>
<keyword evidence="1" id="KW-0812">Transmembrane</keyword>
<accession>A0A5C5FXL0</accession>
<dbReference type="GO" id="GO:0048278">
    <property type="term" value="P:vesicle docking"/>
    <property type="evidence" value="ECO:0007669"/>
    <property type="project" value="TreeGrafter"/>
</dbReference>
<dbReference type="OrthoDB" id="10255013at2759"/>
<sequence length="402" mass="42586">MLYCYPAHSVPHGKLRDTQGDAAACRPTHAPPRPLRGLFGPLSVGARSRSTLPLFHPCNPSQTTMSALLNLPGTSAKSKSGGYVSLDTPIRDHTVSAGGIKTQPIELGDLANDAFFDEVARIRDGIRALEASLDTLQTKHLLSLQTPSDSLSLELATLSSQLGASIASYRSRIATLGGQVEGEAKRGHWDNLKKALQRAVEKWQAVERAQRDRVRDKIGRQMLIVNPATTDEEIQQAFETSGSSGPPQIFQQALAGSRTAAATAALHEGKSRRDELVHIEETLVELAALMQQVADLVVVQDTKFTTLEATSASIEADLERGAKQVGLARVSAAAARHKRKMCAAFGLVLLLVLVVVVVVEVKSASGGGGGGNKGEATKTETAAAETATAVAGAVVSAARRRW</sequence>
<dbReference type="InterPro" id="IPR045242">
    <property type="entry name" value="Syntaxin"/>
</dbReference>
<dbReference type="STRING" id="5288.A0A5C5FXL0"/>
<dbReference type="GO" id="GO:0006886">
    <property type="term" value="P:intracellular protein transport"/>
    <property type="evidence" value="ECO:0007669"/>
    <property type="project" value="TreeGrafter"/>
</dbReference>
<evidence type="ECO:0000256" key="1">
    <source>
        <dbReference type="SAM" id="Phobius"/>
    </source>
</evidence>